<dbReference type="Proteomes" id="UP000236584">
    <property type="component" value="Chromosome"/>
</dbReference>
<gene>
    <name evidence="3" type="ORF">C2R22_00310</name>
</gene>
<feature type="compositionally biased region" description="Basic and acidic residues" evidence="1">
    <location>
        <begin position="7"/>
        <end position="23"/>
    </location>
</feature>
<evidence type="ECO:0000313" key="3">
    <source>
        <dbReference type="EMBL" id="AUV80296.1"/>
    </source>
</evidence>
<keyword evidence="4" id="KW-1185">Reference proteome</keyword>
<dbReference type="AlphaFoldDB" id="A0A2I8VEF5"/>
<accession>A0A2I8VEF5</accession>
<evidence type="ECO:0000256" key="2">
    <source>
        <dbReference type="SAM" id="Phobius"/>
    </source>
</evidence>
<evidence type="ECO:0000256" key="1">
    <source>
        <dbReference type="SAM" id="MobiDB-lite"/>
    </source>
</evidence>
<keyword evidence="2" id="KW-0472">Membrane</keyword>
<dbReference type="RefSeq" id="WP_103423804.1">
    <property type="nucleotide sequence ID" value="NZ_CP026309.1"/>
</dbReference>
<dbReference type="EMBL" id="CP026309">
    <property type="protein sequence ID" value="AUV80296.1"/>
    <property type="molecule type" value="Genomic_DNA"/>
</dbReference>
<keyword evidence="2" id="KW-1133">Transmembrane helix</keyword>
<feature type="transmembrane region" description="Helical" evidence="2">
    <location>
        <begin position="42"/>
        <end position="65"/>
    </location>
</feature>
<organism evidence="3 4">
    <name type="scientific">Salinigranum rubrum</name>
    <dbReference type="NCBI Taxonomy" id="755307"/>
    <lineage>
        <taxon>Archaea</taxon>
        <taxon>Methanobacteriati</taxon>
        <taxon>Methanobacteriota</taxon>
        <taxon>Stenosarchaea group</taxon>
        <taxon>Halobacteria</taxon>
        <taxon>Halobacteriales</taxon>
        <taxon>Haloferacaceae</taxon>
        <taxon>Salinigranum</taxon>
    </lineage>
</organism>
<protein>
    <submittedName>
        <fullName evidence="3">Uncharacterized protein</fullName>
    </submittedName>
</protein>
<feature type="region of interest" description="Disordered" evidence="1">
    <location>
        <begin position="1"/>
        <end position="23"/>
    </location>
</feature>
<evidence type="ECO:0000313" key="4">
    <source>
        <dbReference type="Proteomes" id="UP000236584"/>
    </source>
</evidence>
<feature type="transmembrane region" description="Helical" evidence="2">
    <location>
        <begin position="85"/>
        <end position="101"/>
    </location>
</feature>
<name>A0A2I8VEF5_9EURY</name>
<reference evidence="3 4" key="1">
    <citation type="submission" date="2018-01" db="EMBL/GenBank/DDBJ databases">
        <title>Complete genome sequence of Salinigranum rubrum GX10T, an extremely halophilic archaeon isolated from a marine solar saltern.</title>
        <authorList>
            <person name="Han S."/>
        </authorList>
    </citation>
    <scope>NUCLEOTIDE SEQUENCE [LARGE SCALE GENOMIC DNA]</scope>
    <source>
        <strain evidence="3 4">GX10</strain>
    </source>
</reference>
<sequence>MGRAQRRTPDGDADAHTKDASDTDGWRVPWNDATAAGFPDRFWVLVTGLLVVTLPALTLLVAYVALTATRSVALGQLTLAEAAELYLIEVVAFAAFSYLLYRLTLYSARRKVVGSSDDLSREGRPNVERSETE</sequence>
<proteinExistence type="predicted"/>
<dbReference type="GeneID" id="35590485"/>
<keyword evidence="2" id="KW-0812">Transmembrane</keyword>
<dbReference type="KEGG" id="srub:C2R22_00310"/>